<protein>
    <submittedName>
        <fullName evidence="1">Uncharacterized protein</fullName>
    </submittedName>
</protein>
<gene>
    <name evidence="1" type="ORF">PEPS_00270</name>
</gene>
<dbReference type="Proteomes" id="UP001354989">
    <property type="component" value="Chromosome"/>
</dbReference>
<accession>A0ABN6L903</accession>
<reference evidence="1 2" key="1">
    <citation type="submission" date="2021-12" db="EMBL/GenBank/DDBJ databases">
        <title>Genome sequencing of bacteria with rrn-lacking chromosome and rrn-plasmid.</title>
        <authorList>
            <person name="Anda M."/>
            <person name="Iwasaki W."/>
        </authorList>
    </citation>
    <scope>NUCLEOTIDE SEQUENCE [LARGE SCALE GENOMIC DNA]</scope>
    <source>
        <strain evidence="1 2">NBRC 101262</strain>
    </source>
</reference>
<proteinExistence type="predicted"/>
<evidence type="ECO:0000313" key="2">
    <source>
        <dbReference type="Proteomes" id="UP001354989"/>
    </source>
</evidence>
<evidence type="ECO:0000313" key="1">
    <source>
        <dbReference type="EMBL" id="BDC97746.1"/>
    </source>
</evidence>
<sequence>MAIAPSVLPLGDSSFSALAVASVWKGYCQILLDNEGQWSALLPGVSERLQFLTNFVVSLSYDGREIILLFGL</sequence>
<organism evidence="1 2">
    <name type="scientific">Persicobacter psychrovividus</name>
    <dbReference type="NCBI Taxonomy" id="387638"/>
    <lineage>
        <taxon>Bacteria</taxon>
        <taxon>Pseudomonadati</taxon>
        <taxon>Bacteroidota</taxon>
        <taxon>Cytophagia</taxon>
        <taxon>Cytophagales</taxon>
        <taxon>Persicobacteraceae</taxon>
        <taxon>Persicobacter</taxon>
    </lineage>
</organism>
<keyword evidence="2" id="KW-1185">Reference proteome</keyword>
<dbReference type="EMBL" id="AP025292">
    <property type="protein sequence ID" value="BDC97746.1"/>
    <property type="molecule type" value="Genomic_DNA"/>
</dbReference>
<name>A0ABN6L903_9BACT</name>